<evidence type="ECO:0000259" key="3">
    <source>
        <dbReference type="PROSITE" id="PS50975"/>
    </source>
</evidence>
<feature type="compositionally biased region" description="Polar residues" evidence="2">
    <location>
        <begin position="1"/>
        <end position="12"/>
    </location>
</feature>
<keyword evidence="5" id="KW-1185">Reference proteome</keyword>
<feature type="compositionally biased region" description="Basic and acidic residues" evidence="2">
    <location>
        <begin position="257"/>
        <end position="273"/>
    </location>
</feature>
<dbReference type="SUPFAM" id="SSF56059">
    <property type="entry name" value="Glutathione synthetase ATP-binding domain-like"/>
    <property type="match status" value="1"/>
</dbReference>
<dbReference type="Proteomes" id="UP001500034">
    <property type="component" value="Unassembled WGS sequence"/>
</dbReference>
<evidence type="ECO:0000313" key="4">
    <source>
        <dbReference type="EMBL" id="GAA3991577.1"/>
    </source>
</evidence>
<evidence type="ECO:0000256" key="1">
    <source>
        <dbReference type="PROSITE-ProRule" id="PRU00409"/>
    </source>
</evidence>
<dbReference type="SUPFAM" id="SSF103473">
    <property type="entry name" value="MFS general substrate transporter"/>
    <property type="match status" value="1"/>
</dbReference>
<dbReference type="InterPro" id="IPR036259">
    <property type="entry name" value="MFS_trans_sf"/>
</dbReference>
<keyword evidence="1" id="KW-0547">Nucleotide-binding</keyword>
<keyword evidence="1" id="KW-0067">ATP-binding</keyword>
<protein>
    <recommendedName>
        <fullName evidence="3">ATP-grasp domain-containing protein</fullName>
    </recommendedName>
</protein>
<evidence type="ECO:0000313" key="5">
    <source>
        <dbReference type="Proteomes" id="UP001500034"/>
    </source>
</evidence>
<reference evidence="5" key="1">
    <citation type="journal article" date="2019" name="Int. J. Syst. Evol. Microbiol.">
        <title>The Global Catalogue of Microorganisms (GCM) 10K type strain sequencing project: providing services to taxonomists for standard genome sequencing and annotation.</title>
        <authorList>
            <consortium name="The Broad Institute Genomics Platform"/>
            <consortium name="The Broad Institute Genome Sequencing Center for Infectious Disease"/>
            <person name="Wu L."/>
            <person name="Ma J."/>
        </authorList>
    </citation>
    <scope>NUCLEOTIDE SEQUENCE [LARGE SCALE GENOMIC DNA]</scope>
    <source>
        <strain evidence="5">JCM 17027</strain>
    </source>
</reference>
<dbReference type="PROSITE" id="PS50975">
    <property type="entry name" value="ATP_GRASP"/>
    <property type="match status" value="1"/>
</dbReference>
<feature type="region of interest" description="Disordered" evidence="2">
    <location>
        <begin position="1"/>
        <end position="23"/>
    </location>
</feature>
<dbReference type="InterPro" id="IPR011761">
    <property type="entry name" value="ATP-grasp"/>
</dbReference>
<organism evidence="4 5">
    <name type="scientific">Streptomyces marokkonensis</name>
    <dbReference type="NCBI Taxonomy" id="324855"/>
    <lineage>
        <taxon>Bacteria</taxon>
        <taxon>Bacillati</taxon>
        <taxon>Actinomycetota</taxon>
        <taxon>Actinomycetes</taxon>
        <taxon>Kitasatosporales</taxon>
        <taxon>Streptomycetaceae</taxon>
        <taxon>Streptomyces</taxon>
    </lineage>
</organism>
<sequence>MGQRSSEVISSQSRHDTCTGDTRTSLESRLDRVLAAIDCTDRFAHVEFVLTADGPEVVEVNPRIGGALVGEGLCRVLGVNAYEAMIESALGRRPGPMDADCPGGPALASVLGYPAAPGVFTGVNGLDRLADMPGTPAWYPVLAIRALVLTCCGVALHLPANKAYLVHGVDDERRPAFLSAGNATLNAGTAVGPPIAGPFVLPSPGRLFAAVTALFLAVTAGHARLSGTGGAGRTPPREACRRRGAYGRPARPFAAGSEERRITWSSPRRETGSRCESGTVPPL</sequence>
<feature type="region of interest" description="Disordered" evidence="2">
    <location>
        <begin position="225"/>
        <end position="283"/>
    </location>
</feature>
<proteinExistence type="predicted"/>
<name>A0ABP7R383_9ACTN</name>
<accession>A0ABP7R383</accession>
<dbReference type="EMBL" id="BAABCQ010000092">
    <property type="protein sequence ID" value="GAA3991577.1"/>
    <property type="molecule type" value="Genomic_DNA"/>
</dbReference>
<feature type="compositionally biased region" description="Basic and acidic residues" evidence="2">
    <location>
        <begin position="13"/>
        <end position="23"/>
    </location>
</feature>
<comment type="caution">
    <text evidence="4">The sequence shown here is derived from an EMBL/GenBank/DDBJ whole genome shotgun (WGS) entry which is preliminary data.</text>
</comment>
<feature type="domain" description="ATP-grasp" evidence="3">
    <location>
        <begin position="32"/>
        <end position="90"/>
    </location>
</feature>
<gene>
    <name evidence="4" type="ORF">GCM10022384_44210</name>
</gene>
<evidence type="ECO:0000256" key="2">
    <source>
        <dbReference type="SAM" id="MobiDB-lite"/>
    </source>
</evidence>
<dbReference type="Gene3D" id="3.30.470.20">
    <property type="entry name" value="ATP-grasp fold, B domain"/>
    <property type="match status" value="1"/>
</dbReference>
<feature type="compositionally biased region" description="Low complexity" evidence="2">
    <location>
        <begin position="246"/>
        <end position="256"/>
    </location>
</feature>